<dbReference type="InterPro" id="IPR036415">
    <property type="entry name" value="Lamin_tail_dom_sf"/>
</dbReference>
<organism evidence="3 4">
    <name type="scientific">Candidatus Sungiibacteriota bacterium</name>
    <dbReference type="NCBI Taxonomy" id="2750080"/>
    <lineage>
        <taxon>Bacteria</taxon>
        <taxon>Candidatus Sungiibacteriota</taxon>
    </lineage>
</organism>
<proteinExistence type="predicted"/>
<accession>A0A931SDU0</accession>
<protein>
    <submittedName>
        <fullName evidence="3">Lamin tail domain-containing protein</fullName>
    </submittedName>
</protein>
<keyword evidence="1" id="KW-0732">Signal</keyword>
<dbReference type="SUPFAM" id="SSF74853">
    <property type="entry name" value="Lamin A/C globular tail domain"/>
    <property type="match status" value="1"/>
</dbReference>
<dbReference type="PROSITE" id="PS51841">
    <property type="entry name" value="LTD"/>
    <property type="match status" value="1"/>
</dbReference>
<gene>
    <name evidence="3" type="ORF">HYT40_01805</name>
</gene>
<dbReference type="Gene3D" id="2.60.40.1260">
    <property type="entry name" value="Lamin Tail domain"/>
    <property type="match status" value="1"/>
</dbReference>
<reference evidence="3" key="1">
    <citation type="submission" date="2020-07" db="EMBL/GenBank/DDBJ databases">
        <title>Huge and variable diversity of episymbiotic CPR bacteria and DPANN archaea in groundwater ecosystems.</title>
        <authorList>
            <person name="He C.Y."/>
            <person name="Keren R."/>
            <person name="Whittaker M."/>
            <person name="Farag I.F."/>
            <person name="Doudna J."/>
            <person name="Cate J.H.D."/>
            <person name="Banfield J.F."/>
        </authorList>
    </citation>
    <scope>NUCLEOTIDE SEQUENCE</scope>
    <source>
        <strain evidence="3">NC_groundwater_193_Ag_S-0.1um_51_7</strain>
    </source>
</reference>
<dbReference type="AlphaFoldDB" id="A0A931SDU0"/>
<dbReference type="Pfam" id="PF00932">
    <property type="entry name" value="LTD"/>
    <property type="match status" value="1"/>
</dbReference>
<comment type="caution">
    <text evidence="3">The sequence shown here is derived from an EMBL/GenBank/DDBJ whole genome shotgun (WGS) entry which is preliminary data.</text>
</comment>
<dbReference type="Proteomes" id="UP000724148">
    <property type="component" value="Unassembled WGS sequence"/>
</dbReference>
<evidence type="ECO:0000313" key="4">
    <source>
        <dbReference type="Proteomes" id="UP000724148"/>
    </source>
</evidence>
<evidence type="ECO:0000313" key="3">
    <source>
        <dbReference type="EMBL" id="MBI2096868.1"/>
    </source>
</evidence>
<sequence length="222" mass="24026">MRITFWSAFWALSGLLVSPAALGGVAINEVLFNPIDGEHGDTGLEWVELYNSSSAKEDLSGWQLYPDGIGYFTFPNGFQLPPGGYVLVALRRSGADTDILLHHESPAENMGNSSGSLALFSGEPRSKDTIKSFLRYHKPGSSERKTWESAAVETGIWQASTFIDISSINEGASVCLKQDGAAGGVDKYRSHLYSAAAFSGDRSAHKRGRRSIAPLWGPSIRQ</sequence>
<evidence type="ECO:0000256" key="1">
    <source>
        <dbReference type="SAM" id="SignalP"/>
    </source>
</evidence>
<feature type="domain" description="LTD" evidence="2">
    <location>
        <begin position="13"/>
        <end position="141"/>
    </location>
</feature>
<dbReference type="InterPro" id="IPR001322">
    <property type="entry name" value="Lamin_tail_dom"/>
</dbReference>
<feature type="signal peptide" evidence="1">
    <location>
        <begin position="1"/>
        <end position="23"/>
    </location>
</feature>
<evidence type="ECO:0000259" key="2">
    <source>
        <dbReference type="PROSITE" id="PS51841"/>
    </source>
</evidence>
<dbReference type="EMBL" id="JACOZA010000044">
    <property type="protein sequence ID" value="MBI2096868.1"/>
    <property type="molecule type" value="Genomic_DNA"/>
</dbReference>
<name>A0A931SDU0_9BACT</name>
<feature type="chain" id="PRO_5037779462" evidence="1">
    <location>
        <begin position="24"/>
        <end position="222"/>
    </location>
</feature>